<name>A0A517Y816_9BACT</name>
<evidence type="ECO:0000313" key="1">
    <source>
        <dbReference type="EMBL" id="QDU26341.1"/>
    </source>
</evidence>
<keyword evidence="1" id="KW-0223">Dioxygenase</keyword>
<dbReference type="Pfam" id="PF05721">
    <property type="entry name" value="PhyH"/>
    <property type="match status" value="1"/>
</dbReference>
<gene>
    <name evidence="1" type="ORF">ETAA8_14190</name>
</gene>
<keyword evidence="2" id="KW-1185">Reference proteome</keyword>
<dbReference type="PANTHER" id="PTHR20883">
    <property type="entry name" value="PHYTANOYL-COA DIOXYGENASE DOMAIN CONTAINING 1"/>
    <property type="match status" value="1"/>
</dbReference>
<dbReference type="EMBL" id="CP036274">
    <property type="protein sequence ID" value="QDU26341.1"/>
    <property type="molecule type" value="Genomic_DNA"/>
</dbReference>
<dbReference type="AlphaFoldDB" id="A0A517Y816"/>
<sequence>MDYRSCKPAFDRDGYVIVRQFLSADELTELKGELARYIREVVPTLPAANAFYEDKSRPETLKQLQNMELDSYFEQYQQHPRWRLLAETLVDEPATALAPEWFNKPRGTNHVTPPHQDNYYFCLRPPHVVTLWLALDVVDEANGCLRYLPGSHLTGIRPHGRSNVLGFSQGITDYGDEDRAAEVQIHLQPGDVVAHHGNLVHRAEANHSPDRERRAFALVYRGQSCQRDDEAFDRYQAALRTQHQQLGLAN</sequence>
<dbReference type="Gene3D" id="2.60.120.620">
    <property type="entry name" value="q2cbj1_9rhob like domain"/>
    <property type="match status" value="1"/>
</dbReference>
<dbReference type="Proteomes" id="UP000315017">
    <property type="component" value="Chromosome"/>
</dbReference>
<proteinExistence type="predicted"/>
<accession>A0A517Y816</accession>
<reference evidence="1 2" key="1">
    <citation type="submission" date="2019-02" db="EMBL/GenBank/DDBJ databases">
        <title>Deep-cultivation of Planctomycetes and their phenomic and genomic characterization uncovers novel biology.</title>
        <authorList>
            <person name="Wiegand S."/>
            <person name="Jogler M."/>
            <person name="Boedeker C."/>
            <person name="Pinto D."/>
            <person name="Vollmers J."/>
            <person name="Rivas-Marin E."/>
            <person name="Kohn T."/>
            <person name="Peeters S.H."/>
            <person name="Heuer A."/>
            <person name="Rast P."/>
            <person name="Oberbeckmann S."/>
            <person name="Bunk B."/>
            <person name="Jeske O."/>
            <person name="Meyerdierks A."/>
            <person name="Storesund J.E."/>
            <person name="Kallscheuer N."/>
            <person name="Luecker S."/>
            <person name="Lage O.M."/>
            <person name="Pohl T."/>
            <person name="Merkel B.J."/>
            <person name="Hornburger P."/>
            <person name="Mueller R.-W."/>
            <person name="Bruemmer F."/>
            <person name="Labrenz M."/>
            <person name="Spormann A.M."/>
            <person name="Op den Camp H."/>
            <person name="Overmann J."/>
            <person name="Amann R."/>
            <person name="Jetten M.S.M."/>
            <person name="Mascher T."/>
            <person name="Medema M.H."/>
            <person name="Devos D.P."/>
            <person name="Kaster A.-K."/>
            <person name="Ovreas L."/>
            <person name="Rohde M."/>
            <person name="Galperin M.Y."/>
            <person name="Jogler C."/>
        </authorList>
    </citation>
    <scope>NUCLEOTIDE SEQUENCE [LARGE SCALE GENOMIC DNA]</scope>
    <source>
        <strain evidence="1 2">ETA_A8</strain>
    </source>
</reference>
<dbReference type="KEGG" id="aagg:ETAA8_14190"/>
<dbReference type="RefSeq" id="WP_202921627.1">
    <property type="nucleotide sequence ID" value="NZ_CP036274.1"/>
</dbReference>
<organism evidence="1 2">
    <name type="scientific">Anatilimnocola aggregata</name>
    <dbReference type="NCBI Taxonomy" id="2528021"/>
    <lineage>
        <taxon>Bacteria</taxon>
        <taxon>Pseudomonadati</taxon>
        <taxon>Planctomycetota</taxon>
        <taxon>Planctomycetia</taxon>
        <taxon>Pirellulales</taxon>
        <taxon>Pirellulaceae</taxon>
        <taxon>Anatilimnocola</taxon>
    </lineage>
</organism>
<protein>
    <submittedName>
        <fullName evidence="1">Phytanoyl-CoA dioxygenase (PhyH)</fullName>
    </submittedName>
</protein>
<dbReference type="InterPro" id="IPR008775">
    <property type="entry name" value="Phytyl_CoA_dOase-like"/>
</dbReference>
<dbReference type="GO" id="GO:0016706">
    <property type="term" value="F:2-oxoglutarate-dependent dioxygenase activity"/>
    <property type="evidence" value="ECO:0007669"/>
    <property type="project" value="UniProtKB-ARBA"/>
</dbReference>
<dbReference type="GO" id="GO:0005506">
    <property type="term" value="F:iron ion binding"/>
    <property type="evidence" value="ECO:0007669"/>
    <property type="project" value="UniProtKB-ARBA"/>
</dbReference>
<evidence type="ECO:0000313" key="2">
    <source>
        <dbReference type="Proteomes" id="UP000315017"/>
    </source>
</evidence>
<dbReference type="SUPFAM" id="SSF51197">
    <property type="entry name" value="Clavaminate synthase-like"/>
    <property type="match status" value="1"/>
</dbReference>
<dbReference type="PANTHER" id="PTHR20883:SF46">
    <property type="entry name" value="PHYTANOYL-COA HYDROXYLASE"/>
    <property type="match status" value="1"/>
</dbReference>
<keyword evidence="1" id="KW-0560">Oxidoreductase</keyword>